<sequence length="186" mass="20770">MASRLALYNFGMFRRPSDDPANRGFHDRNDPNLRAVEASGGFIARSGYPDEPGPPSWGTQVFPRFYVDNGDGWAPSTLSLWQDLASPMAFAYDGIHAETLGRAREWFVQGDWPRYVLWWVTADHVPDWAEGVERFEALHKTGPTAHAFDFKHAFDAAGNPVVVDRAAVLRKRQDNKTAQAGMFAGS</sequence>
<organism evidence="2 3">
    <name type="scientific">Aureimonas glaciei</name>
    <dbReference type="NCBI Taxonomy" id="1776957"/>
    <lineage>
        <taxon>Bacteria</taxon>
        <taxon>Pseudomonadati</taxon>
        <taxon>Pseudomonadota</taxon>
        <taxon>Alphaproteobacteria</taxon>
        <taxon>Hyphomicrobiales</taxon>
        <taxon>Aurantimonadaceae</taxon>
        <taxon>Aureimonas</taxon>
    </lineage>
</organism>
<dbReference type="Proteomes" id="UP000613160">
    <property type="component" value="Unassembled WGS sequence"/>
</dbReference>
<dbReference type="RefSeq" id="WP_244640456.1">
    <property type="nucleotide sequence ID" value="NZ_BMJJ01000015.1"/>
</dbReference>
<dbReference type="EMBL" id="BMJJ01000015">
    <property type="protein sequence ID" value="GGD38988.1"/>
    <property type="molecule type" value="Genomic_DNA"/>
</dbReference>
<reference evidence="2" key="1">
    <citation type="journal article" date="2014" name="Int. J. Syst. Evol. Microbiol.">
        <title>Complete genome sequence of Corynebacterium casei LMG S-19264T (=DSM 44701T), isolated from a smear-ripened cheese.</title>
        <authorList>
            <consortium name="US DOE Joint Genome Institute (JGI-PGF)"/>
            <person name="Walter F."/>
            <person name="Albersmeier A."/>
            <person name="Kalinowski J."/>
            <person name="Ruckert C."/>
        </authorList>
    </citation>
    <scope>NUCLEOTIDE SEQUENCE</scope>
    <source>
        <strain evidence="2">CGMCC 1.15493</strain>
    </source>
</reference>
<comment type="caution">
    <text evidence="2">The sequence shown here is derived from an EMBL/GenBank/DDBJ whole genome shotgun (WGS) entry which is preliminary data.</text>
</comment>
<reference evidence="2" key="2">
    <citation type="submission" date="2020-09" db="EMBL/GenBank/DDBJ databases">
        <authorList>
            <person name="Sun Q."/>
            <person name="Zhou Y."/>
        </authorList>
    </citation>
    <scope>NUCLEOTIDE SEQUENCE</scope>
    <source>
        <strain evidence="2">CGMCC 1.15493</strain>
    </source>
</reference>
<gene>
    <name evidence="2" type="ORF">GCM10011335_47180</name>
</gene>
<proteinExistence type="predicted"/>
<accession>A0A917DHU6</accession>
<keyword evidence="3" id="KW-1185">Reference proteome</keyword>
<dbReference type="Pfam" id="PF11695">
    <property type="entry name" value="DUF3291"/>
    <property type="match status" value="1"/>
</dbReference>
<evidence type="ECO:0000313" key="2">
    <source>
        <dbReference type="EMBL" id="GGD38988.1"/>
    </source>
</evidence>
<dbReference type="AlphaFoldDB" id="A0A917DHU6"/>
<dbReference type="InterPro" id="IPR021708">
    <property type="entry name" value="DUF3291"/>
</dbReference>
<feature type="domain" description="DUF3291" evidence="1">
    <location>
        <begin position="5"/>
        <end position="152"/>
    </location>
</feature>
<protein>
    <recommendedName>
        <fullName evidence="1">DUF3291 domain-containing protein</fullName>
    </recommendedName>
</protein>
<evidence type="ECO:0000313" key="3">
    <source>
        <dbReference type="Proteomes" id="UP000613160"/>
    </source>
</evidence>
<name>A0A917DHU6_9HYPH</name>
<evidence type="ECO:0000259" key="1">
    <source>
        <dbReference type="Pfam" id="PF11695"/>
    </source>
</evidence>